<protein>
    <submittedName>
        <fullName evidence="1">Uncharacterized protein</fullName>
    </submittedName>
</protein>
<gene>
    <name evidence="1" type="ORF">MN202_19620</name>
</gene>
<keyword evidence="2" id="KW-1185">Reference proteome</keyword>
<dbReference type="RefSeq" id="WP_335737844.1">
    <property type="nucleotide sequence ID" value="NZ_JALAAR010000027.1"/>
</dbReference>
<dbReference type="Proteomes" id="UP001375382">
    <property type="component" value="Unassembled WGS sequence"/>
</dbReference>
<sequence length="180" mass="20491">MADQTLLLWLPQTRSSQFYAYRQAVERHFRHLPLSDDLLQRSAAAQQIFDGKIKAQGGIFNPGTGQIRKDAIERAYEQTVEDLQTQFSASITLVIISFQHHNTPIQKGVARWHNVQQKIVDNSVSSMRYVNAVSIETTYIQRDKVVLNEVFGLDVTVAPLSDSTKYLKVLRRVFAPVMQS</sequence>
<proteinExistence type="predicted"/>
<reference evidence="1 2" key="1">
    <citation type="journal article" date="2023" name="Ecotoxicol. Environ. Saf.">
        <title>Mercury remediation potential of mercury-resistant strain Rheinheimera metallidurans sp. nov. isolated from a municipal waste dumping site.</title>
        <authorList>
            <person name="Yadav V."/>
            <person name="Manjhi A."/>
            <person name="Vadakedath N."/>
        </authorList>
    </citation>
    <scope>NUCLEOTIDE SEQUENCE [LARGE SCALE GENOMIC DNA]</scope>
    <source>
        <strain evidence="1 2">E-49</strain>
    </source>
</reference>
<comment type="caution">
    <text evidence="1">The sequence shown here is derived from an EMBL/GenBank/DDBJ whole genome shotgun (WGS) entry which is preliminary data.</text>
</comment>
<evidence type="ECO:0000313" key="1">
    <source>
        <dbReference type="EMBL" id="MEH8019449.1"/>
    </source>
</evidence>
<evidence type="ECO:0000313" key="2">
    <source>
        <dbReference type="Proteomes" id="UP001375382"/>
    </source>
</evidence>
<accession>A0ABU8CBT4</accession>
<organism evidence="1 2">
    <name type="scientific">Rheinheimera muenzenbergensis</name>
    <dbReference type="NCBI Taxonomy" id="1193628"/>
    <lineage>
        <taxon>Bacteria</taxon>
        <taxon>Pseudomonadati</taxon>
        <taxon>Pseudomonadota</taxon>
        <taxon>Gammaproteobacteria</taxon>
        <taxon>Chromatiales</taxon>
        <taxon>Chromatiaceae</taxon>
        <taxon>Rheinheimera</taxon>
    </lineage>
</organism>
<name>A0ABU8CBT4_9GAMM</name>
<dbReference type="EMBL" id="JALAAR010000027">
    <property type="protein sequence ID" value="MEH8019449.1"/>
    <property type="molecule type" value="Genomic_DNA"/>
</dbReference>